<comment type="caution">
    <text evidence="2">The sequence shown here is derived from an EMBL/GenBank/DDBJ whole genome shotgun (WGS) entry which is preliminary data.</text>
</comment>
<accession>A0A1D1UEP0</accession>
<dbReference type="Proteomes" id="UP000186922">
    <property type="component" value="Unassembled WGS sequence"/>
</dbReference>
<reference evidence="2 3" key="1">
    <citation type="journal article" date="2016" name="Nat. Commun.">
        <title>Extremotolerant tardigrade genome and improved radiotolerance of human cultured cells by tardigrade-unique protein.</title>
        <authorList>
            <person name="Hashimoto T."/>
            <person name="Horikawa D.D."/>
            <person name="Saito Y."/>
            <person name="Kuwahara H."/>
            <person name="Kozuka-Hata H."/>
            <person name="Shin-I T."/>
            <person name="Minakuchi Y."/>
            <person name="Ohishi K."/>
            <person name="Motoyama A."/>
            <person name="Aizu T."/>
            <person name="Enomoto A."/>
            <person name="Kondo K."/>
            <person name="Tanaka S."/>
            <person name="Hara Y."/>
            <person name="Koshikawa S."/>
            <person name="Sagara H."/>
            <person name="Miura T."/>
            <person name="Yokobori S."/>
            <person name="Miyagawa K."/>
            <person name="Suzuki Y."/>
            <person name="Kubo T."/>
            <person name="Oyama M."/>
            <person name="Kohara Y."/>
            <person name="Fujiyama A."/>
            <person name="Arakawa K."/>
            <person name="Katayama T."/>
            <person name="Toyoda A."/>
            <person name="Kunieda T."/>
        </authorList>
    </citation>
    <scope>NUCLEOTIDE SEQUENCE [LARGE SCALE GENOMIC DNA]</scope>
    <source>
        <strain evidence="2 3">YOKOZUNA-1</strain>
    </source>
</reference>
<gene>
    <name evidence="2" type="primary">RvY_00988-1</name>
    <name evidence="2" type="synonym">RvY_00988.1</name>
    <name evidence="2" type="ORF">RvY_00988</name>
</gene>
<sequence length="108" mass="12082">MAPHLYEGNSFDQDRFHQQSSSPENKEFSSRVPGTAICNAIHSKAIQGSGCFKKGLDQRFLEKNNRKRILRIWNGGGKSGSGNEIKNDDDCENLPENVLSRHTGHARN</sequence>
<feature type="region of interest" description="Disordered" evidence="1">
    <location>
        <begin position="73"/>
        <end position="108"/>
    </location>
</feature>
<dbReference type="AlphaFoldDB" id="A0A1D1UEP0"/>
<proteinExistence type="predicted"/>
<name>A0A1D1UEP0_RAMVA</name>
<evidence type="ECO:0000313" key="2">
    <source>
        <dbReference type="EMBL" id="GAU88249.1"/>
    </source>
</evidence>
<feature type="region of interest" description="Disordered" evidence="1">
    <location>
        <begin position="1"/>
        <end position="31"/>
    </location>
</feature>
<evidence type="ECO:0000256" key="1">
    <source>
        <dbReference type="SAM" id="MobiDB-lite"/>
    </source>
</evidence>
<protein>
    <submittedName>
        <fullName evidence="2">Uncharacterized protein</fullName>
    </submittedName>
</protein>
<evidence type="ECO:0000313" key="3">
    <source>
        <dbReference type="Proteomes" id="UP000186922"/>
    </source>
</evidence>
<organism evidence="2 3">
    <name type="scientific">Ramazzottius varieornatus</name>
    <name type="common">Water bear</name>
    <name type="synonym">Tardigrade</name>
    <dbReference type="NCBI Taxonomy" id="947166"/>
    <lineage>
        <taxon>Eukaryota</taxon>
        <taxon>Metazoa</taxon>
        <taxon>Ecdysozoa</taxon>
        <taxon>Tardigrada</taxon>
        <taxon>Eutardigrada</taxon>
        <taxon>Parachela</taxon>
        <taxon>Hypsibioidea</taxon>
        <taxon>Ramazzottiidae</taxon>
        <taxon>Ramazzottius</taxon>
    </lineage>
</organism>
<keyword evidence="3" id="KW-1185">Reference proteome</keyword>
<dbReference type="EMBL" id="BDGG01000001">
    <property type="protein sequence ID" value="GAU88249.1"/>
    <property type="molecule type" value="Genomic_DNA"/>
</dbReference>